<accession>A0ACB9KJM6</accession>
<keyword evidence="2" id="KW-1185">Reference proteome</keyword>
<sequence>MRSFLRSCYSAASSKLPISELSQAKEADTVTVMRLISLFFLPLSLYLSISVSFPGISVSNCCLCYHCYFDHASRGHNKIRERQRYIFQGKQILEDVVEAPDPILNLATDLAVAQLIQAIKDEFRFRFSNVRMTTRNNIEKRAVLAKIEAALNKENMTGSGKRLERVISVDVSKCKNDDEVRQELVAQLGLHTIDELLELITKKNYLLLLMDGDGRQNIDPGKAGCGEYNKKTFAVFITTESSAVRGEQYIAYAYGIIEIRTEDHLLPWVVFCRNVGCDLVRSSTGIHRIAVQRVEECRCHLQST</sequence>
<dbReference type="EMBL" id="CM039439">
    <property type="protein sequence ID" value="KAI4297411.1"/>
    <property type="molecule type" value="Genomic_DNA"/>
</dbReference>
<evidence type="ECO:0000313" key="1">
    <source>
        <dbReference type="EMBL" id="KAI4297411.1"/>
    </source>
</evidence>
<gene>
    <name evidence="1" type="ORF">L6164_037303</name>
</gene>
<protein>
    <submittedName>
        <fullName evidence="1">Uncharacterized protein</fullName>
    </submittedName>
</protein>
<organism evidence="1 2">
    <name type="scientific">Bauhinia variegata</name>
    <name type="common">Purple orchid tree</name>
    <name type="synonym">Phanera variegata</name>
    <dbReference type="NCBI Taxonomy" id="167791"/>
    <lineage>
        <taxon>Eukaryota</taxon>
        <taxon>Viridiplantae</taxon>
        <taxon>Streptophyta</taxon>
        <taxon>Embryophyta</taxon>
        <taxon>Tracheophyta</taxon>
        <taxon>Spermatophyta</taxon>
        <taxon>Magnoliopsida</taxon>
        <taxon>eudicotyledons</taxon>
        <taxon>Gunneridae</taxon>
        <taxon>Pentapetalae</taxon>
        <taxon>rosids</taxon>
        <taxon>fabids</taxon>
        <taxon>Fabales</taxon>
        <taxon>Fabaceae</taxon>
        <taxon>Cercidoideae</taxon>
        <taxon>Cercideae</taxon>
        <taxon>Bauhiniinae</taxon>
        <taxon>Bauhinia</taxon>
    </lineage>
</organism>
<evidence type="ECO:0000313" key="2">
    <source>
        <dbReference type="Proteomes" id="UP000828941"/>
    </source>
</evidence>
<reference evidence="1 2" key="1">
    <citation type="journal article" date="2022" name="DNA Res.">
        <title>Chromosomal-level genome assembly of the orchid tree Bauhinia variegata (Leguminosae; Cercidoideae) supports the allotetraploid origin hypothesis of Bauhinia.</title>
        <authorList>
            <person name="Zhong Y."/>
            <person name="Chen Y."/>
            <person name="Zheng D."/>
            <person name="Pang J."/>
            <person name="Liu Y."/>
            <person name="Luo S."/>
            <person name="Meng S."/>
            <person name="Qian L."/>
            <person name="Wei D."/>
            <person name="Dai S."/>
            <person name="Zhou R."/>
        </authorList>
    </citation>
    <scope>NUCLEOTIDE SEQUENCE [LARGE SCALE GENOMIC DNA]</scope>
    <source>
        <strain evidence="1">BV-YZ2020</strain>
    </source>
</reference>
<proteinExistence type="predicted"/>
<comment type="caution">
    <text evidence="1">The sequence shown here is derived from an EMBL/GenBank/DDBJ whole genome shotgun (WGS) entry which is preliminary data.</text>
</comment>
<name>A0ACB9KJM6_BAUVA</name>
<dbReference type="Proteomes" id="UP000828941">
    <property type="component" value="Chromosome 14"/>
</dbReference>